<sequence>MQLLVSFSIEANYHLRNKVIFTIRFISGLKNFDSKIFNGIKKNTVRVARRYSKVLGALAGKASILHPGIGGIMDIVGKIAGKVVLGTDPKVISLAIQHMLLPLLQNPPSVFILFIPQNIGLSAEQLTDQQLVLPLVPVLATKLLLKQNNNQFIMRRRTVLLSTLNAKRPLAEFVKFSISEFNKYVVLPEPNAPTI</sequence>
<protein>
    <submittedName>
        <fullName evidence="1">Uncharacterized protein</fullName>
    </submittedName>
</protein>
<organism evidence="1 2">
    <name type="scientific">Streblomastix strix</name>
    <dbReference type="NCBI Taxonomy" id="222440"/>
    <lineage>
        <taxon>Eukaryota</taxon>
        <taxon>Metamonada</taxon>
        <taxon>Preaxostyla</taxon>
        <taxon>Oxymonadida</taxon>
        <taxon>Streblomastigidae</taxon>
        <taxon>Streblomastix</taxon>
    </lineage>
</organism>
<comment type="caution">
    <text evidence="1">The sequence shown here is derived from an EMBL/GenBank/DDBJ whole genome shotgun (WGS) entry which is preliminary data.</text>
</comment>
<gene>
    <name evidence="1" type="ORF">EZS28_010250</name>
</gene>
<dbReference type="Proteomes" id="UP000324800">
    <property type="component" value="Unassembled WGS sequence"/>
</dbReference>
<reference evidence="1 2" key="1">
    <citation type="submission" date="2019-03" db="EMBL/GenBank/DDBJ databases">
        <title>Single cell metagenomics reveals metabolic interactions within the superorganism composed of flagellate Streblomastix strix and complex community of Bacteroidetes bacteria on its surface.</title>
        <authorList>
            <person name="Treitli S.C."/>
            <person name="Kolisko M."/>
            <person name="Husnik F."/>
            <person name="Keeling P."/>
            <person name="Hampl V."/>
        </authorList>
    </citation>
    <scope>NUCLEOTIDE SEQUENCE [LARGE SCALE GENOMIC DNA]</scope>
    <source>
        <strain evidence="1">ST1C</strain>
    </source>
</reference>
<proteinExistence type="predicted"/>
<name>A0A5J4WHN9_9EUKA</name>
<accession>A0A5J4WHN9</accession>
<evidence type="ECO:0000313" key="2">
    <source>
        <dbReference type="Proteomes" id="UP000324800"/>
    </source>
</evidence>
<dbReference type="EMBL" id="SNRW01002003">
    <property type="protein sequence ID" value="KAA6394223.1"/>
    <property type="molecule type" value="Genomic_DNA"/>
</dbReference>
<evidence type="ECO:0000313" key="1">
    <source>
        <dbReference type="EMBL" id="KAA6394223.1"/>
    </source>
</evidence>
<dbReference type="AlphaFoldDB" id="A0A5J4WHN9"/>